<sequence length="162" mass="19187">MMKEQSTETHTTEFIFDLGYYYVNISVGGVHKILSRQKNNKTTARKKGSGRPRKMTERDCHKLKLNVLKNRKTIMTHIAETFTCSDDKKVSRWTISRRLKDQGFKIHSCKKVPLLTARHKKARLAWVKYNKNTDWTKVLWSDESRFCLHSDRPQMCIRLKNE</sequence>
<dbReference type="RefSeq" id="XP_065673978.1">
    <property type="nucleotide sequence ID" value="XM_065817906.1"/>
</dbReference>
<feature type="region of interest" description="Disordered" evidence="1">
    <location>
        <begin position="36"/>
        <end position="56"/>
    </location>
</feature>
<feature type="domain" description="Transposase Tc1-like" evidence="2">
    <location>
        <begin position="63"/>
        <end position="128"/>
    </location>
</feature>
<dbReference type="Proteomes" id="UP001652625">
    <property type="component" value="Chromosome 14"/>
</dbReference>
<name>A0ABM4DHM8_HYDVU</name>
<dbReference type="GeneID" id="136090929"/>
<reference evidence="4" key="1">
    <citation type="submission" date="2025-08" db="UniProtKB">
        <authorList>
            <consortium name="RefSeq"/>
        </authorList>
    </citation>
    <scope>IDENTIFICATION</scope>
</reference>
<dbReference type="Pfam" id="PF01498">
    <property type="entry name" value="HTH_Tnp_Tc3_2"/>
    <property type="match status" value="1"/>
</dbReference>
<keyword evidence="3" id="KW-1185">Reference proteome</keyword>
<evidence type="ECO:0000313" key="3">
    <source>
        <dbReference type="Proteomes" id="UP001652625"/>
    </source>
</evidence>
<feature type="compositionally biased region" description="Basic residues" evidence="1">
    <location>
        <begin position="36"/>
        <end position="53"/>
    </location>
</feature>
<dbReference type="InterPro" id="IPR002492">
    <property type="entry name" value="Transposase_Tc1-like"/>
</dbReference>
<dbReference type="Gene3D" id="3.30.420.10">
    <property type="entry name" value="Ribonuclease H-like superfamily/Ribonuclease H"/>
    <property type="match status" value="1"/>
</dbReference>
<dbReference type="InterPro" id="IPR036397">
    <property type="entry name" value="RNaseH_sf"/>
</dbReference>
<protein>
    <submittedName>
        <fullName evidence="4">Uncharacterized protein LOC136090929</fullName>
    </submittedName>
</protein>
<evidence type="ECO:0000256" key="1">
    <source>
        <dbReference type="SAM" id="MobiDB-lite"/>
    </source>
</evidence>
<accession>A0ABM4DHM8</accession>
<gene>
    <name evidence="4" type="primary">LOC136090929</name>
</gene>
<proteinExistence type="predicted"/>
<evidence type="ECO:0000313" key="4">
    <source>
        <dbReference type="RefSeq" id="XP_065673978.1"/>
    </source>
</evidence>
<evidence type="ECO:0000259" key="2">
    <source>
        <dbReference type="Pfam" id="PF01498"/>
    </source>
</evidence>
<organism evidence="3 4">
    <name type="scientific">Hydra vulgaris</name>
    <name type="common">Hydra</name>
    <name type="synonym">Hydra attenuata</name>
    <dbReference type="NCBI Taxonomy" id="6087"/>
    <lineage>
        <taxon>Eukaryota</taxon>
        <taxon>Metazoa</taxon>
        <taxon>Cnidaria</taxon>
        <taxon>Hydrozoa</taxon>
        <taxon>Hydroidolina</taxon>
        <taxon>Anthoathecata</taxon>
        <taxon>Aplanulata</taxon>
        <taxon>Hydridae</taxon>
        <taxon>Hydra</taxon>
    </lineage>
</organism>